<dbReference type="PANTHER" id="PTHR43384">
    <property type="entry name" value="SEPTUM SITE-DETERMINING PROTEIN MIND HOMOLOG, CHLOROPLASTIC-RELATED"/>
    <property type="match status" value="1"/>
</dbReference>
<dbReference type="EMBL" id="JAVDVQ010000006">
    <property type="protein sequence ID" value="MDR7082600.1"/>
    <property type="molecule type" value="Genomic_DNA"/>
</dbReference>
<dbReference type="InterPro" id="IPR059050">
    <property type="entry name" value="Rv3660c_N"/>
</dbReference>
<evidence type="ECO:0000313" key="3">
    <source>
        <dbReference type="EMBL" id="MDR7082600.1"/>
    </source>
</evidence>
<dbReference type="Pfam" id="PF26563">
    <property type="entry name" value="Rv3660c_N"/>
    <property type="match status" value="1"/>
</dbReference>
<dbReference type="InterPro" id="IPR010916">
    <property type="entry name" value="TonB_box_CS"/>
</dbReference>
<dbReference type="PANTHER" id="PTHR43384:SF11">
    <property type="entry name" value="SEPTUM SITE DETERMINING PROTEIN"/>
    <property type="match status" value="1"/>
</dbReference>
<dbReference type="Proteomes" id="UP001252243">
    <property type="component" value="Unassembled WGS sequence"/>
</dbReference>
<dbReference type="NCBIfam" id="TIGR03815">
    <property type="entry name" value="CpaE_hom_Actino"/>
    <property type="match status" value="1"/>
</dbReference>
<reference evidence="3 4" key="1">
    <citation type="submission" date="2023-07" db="EMBL/GenBank/DDBJ databases">
        <title>Sorghum-associated microbial communities from plants grown in Nebraska, USA.</title>
        <authorList>
            <person name="Schachtman D."/>
        </authorList>
    </citation>
    <scope>NUCLEOTIDE SEQUENCE [LARGE SCALE GENOMIC DNA]</scope>
    <source>
        <strain evidence="3 4">BE167</strain>
    </source>
</reference>
<organism evidence="3 4">
    <name type="scientific">Arthrobacter ginsengisoli</name>
    <dbReference type="NCBI Taxonomy" id="1356565"/>
    <lineage>
        <taxon>Bacteria</taxon>
        <taxon>Bacillati</taxon>
        <taxon>Actinomycetota</taxon>
        <taxon>Actinomycetes</taxon>
        <taxon>Micrococcales</taxon>
        <taxon>Micrococcaceae</taxon>
        <taxon>Arthrobacter</taxon>
    </lineage>
</organism>
<accession>A0ABU1UBW3</accession>
<evidence type="ECO:0000259" key="2">
    <source>
        <dbReference type="Pfam" id="PF26563"/>
    </source>
</evidence>
<dbReference type="RefSeq" id="WP_310056086.1">
    <property type="nucleotide sequence ID" value="NZ_JAVDVQ010000006.1"/>
</dbReference>
<protein>
    <submittedName>
        <fullName evidence="3">Secretion/DNA translocation related CpaE-like protein</fullName>
    </submittedName>
</protein>
<feature type="compositionally biased region" description="Polar residues" evidence="1">
    <location>
        <begin position="1"/>
        <end position="10"/>
    </location>
</feature>
<feature type="region of interest" description="Disordered" evidence="1">
    <location>
        <begin position="1"/>
        <end position="46"/>
    </location>
</feature>
<dbReference type="InterPro" id="IPR022521">
    <property type="entry name" value="Rv3660c"/>
</dbReference>
<evidence type="ECO:0000256" key="1">
    <source>
        <dbReference type="SAM" id="MobiDB-lite"/>
    </source>
</evidence>
<feature type="compositionally biased region" description="Low complexity" evidence="1">
    <location>
        <begin position="13"/>
        <end position="22"/>
    </location>
</feature>
<feature type="domain" description="Rv3660c-like CheY-like N-terminal" evidence="2">
    <location>
        <begin position="55"/>
        <end position="157"/>
    </location>
</feature>
<evidence type="ECO:0000313" key="4">
    <source>
        <dbReference type="Proteomes" id="UP001252243"/>
    </source>
</evidence>
<dbReference type="PROSITE" id="PS00430">
    <property type="entry name" value="TONB_DEPENDENT_REC_1"/>
    <property type="match status" value="1"/>
</dbReference>
<sequence length="393" mass="40218">MSRHQLSTSGPDPRAGLLPGAAEAGGLGGGLGSGPDAAPGAARWLPEESSETLLVTGSEELRGEVERVVAASGGGLRTVRNIREAAPFWDTAAVVLLGSDIPDVPPRGRSPAVLVGLQGDGDGLWHLAAALGAERVAVLPDAASWLAEYLTRSRTPESGGTVLGIVGGCGGAGASTAAVWLAHAAAREGMRVLLVDGDPWGGGLELVLAAEETPGLRWPDLADASGMIDPRQLADSLPLAGGFPFLSWPGNKERHHGVDHAVVAGVLDAGRRGFELVLVDIGRGREALRTFAWDCDRIVVVAPALLRAAVATARLLQDLPAVDTVLVVRGKPGSALDAGLIAESVGLPLAGMVPDVRRAAAATELGRLLDTSRQRNVRRFTGSVLDFGAGASG</sequence>
<dbReference type="InterPro" id="IPR027417">
    <property type="entry name" value="P-loop_NTPase"/>
</dbReference>
<keyword evidence="4" id="KW-1185">Reference proteome</keyword>
<dbReference type="SUPFAM" id="SSF52540">
    <property type="entry name" value="P-loop containing nucleoside triphosphate hydrolases"/>
    <property type="match status" value="1"/>
</dbReference>
<comment type="caution">
    <text evidence="3">The sequence shown here is derived from an EMBL/GenBank/DDBJ whole genome shotgun (WGS) entry which is preliminary data.</text>
</comment>
<name>A0ABU1UBW3_9MICC</name>
<dbReference type="Gene3D" id="3.40.50.300">
    <property type="entry name" value="P-loop containing nucleotide triphosphate hydrolases"/>
    <property type="match status" value="1"/>
</dbReference>
<feature type="compositionally biased region" description="Gly residues" evidence="1">
    <location>
        <begin position="23"/>
        <end position="33"/>
    </location>
</feature>
<proteinExistence type="predicted"/>
<dbReference type="InterPro" id="IPR050625">
    <property type="entry name" value="ParA/MinD_ATPase"/>
</dbReference>
<gene>
    <name evidence="3" type="ORF">J2X01_001889</name>
</gene>